<organism evidence="2 3">
    <name type="scientific">Acropora cervicornis</name>
    <name type="common">Staghorn coral</name>
    <dbReference type="NCBI Taxonomy" id="6130"/>
    <lineage>
        <taxon>Eukaryota</taxon>
        <taxon>Metazoa</taxon>
        <taxon>Cnidaria</taxon>
        <taxon>Anthozoa</taxon>
        <taxon>Hexacorallia</taxon>
        <taxon>Scleractinia</taxon>
        <taxon>Astrocoeniina</taxon>
        <taxon>Acroporidae</taxon>
        <taxon>Acropora</taxon>
    </lineage>
</organism>
<protein>
    <submittedName>
        <fullName evidence="2">Uncharacterized protein</fullName>
    </submittedName>
</protein>
<proteinExistence type="predicted"/>
<name>A0AAD9V2G2_ACRCE</name>
<gene>
    <name evidence="2" type="ORF">P5673_018911</name>
</gene>
<reference evidence="2" key="2">
    <citation type="journal article" date="2023" name="Science">
        <title>Genomic signatures of disease resistance in endangered staghorn corals.</title>
        <authorList>
            <person name="Vollmer S.V."/>
            <person name="Selwyn J.D."/>
            <person name="Despard B.A."/>
            <person name="Roesel C.L."/>
        </authorList>
    </citation>
    <scope>NUCLEOTIDE SEQUENCE</scope>
    <source>
        <strain evidence="2">K2</strain>
    </source>
</reference>
<evidence type="ECO:0000313" key="2">
    <source>
        <dbReference type="EMBL" id="KAK2558706.1"/>
    </source>
</evidence>
<dbReference type="EMBL" id="JARQWQ010000043">
    <property type="protein sequence ID" value="KAK2558706.1"/>
    <property type="molecule type" value="Genomic_DNA"/>
</dbReference>
<dbReference type="AlphaFoldDB" id="A0AAD9V2G2"/>
<evidence type="ECO:0000313" key="3">
    <source>
        <dbReference type="Proteomes" id="UP001249851"/>
    </source>
</evidence>
<comment type="caution">
    <text evidence="2">The sequence shown here is derived from an EMBL/GenBank/DDBJ whole genome shotgun (WGS) entry which is preliminary data.</text>
</comment>
<reference evidence="2" key="1">
    <citation type="journal article" date="2023" name="G3 (Bethesda)">
        <title>Whole genome assembly and annotation of the endangered Caribbean coral Acropora cervicornis.</title>
        <authorList>
            <person name="Selwyn J.D."/>
            <person name="Vollmer S.V."/>
        </authorList>
    </citation>
    <scope>NUCLEOTIDE SEQUENCE</scope>
    <source>
        <strain evidence="2">K2</strain>
    </source>
</reference>
<keyword evidence="3" id="KW-1185">Reference proteome</keyword>
<sequence length="367" mass="41343">MWLICGIVFKDLTSLAKLCGAKLPSPKKVCRLFEAKPADDGERECFDHFKRFVQSLEDNLLNCFLQFVTGSNILSVDKIQVAVIADDGAMRCPRQHTCGPLLPDIMADVKPALPPPPAPAAPASQPEPSAVPAPEPTVVAPAPMVKGESVETTKTRSIHKDELWILARLLDSVRFGVNMVQSTSRFRLPKTASEEEICCLRAVPKSTKYKNKWSVKILEEWQRERTVKVPVLDITGIFKDYDVAKVQSLADVSLRCQQSEKMVEQTRRANERGFIHNLSAVKKSKKTKRDWYEFQFQTSSTDVKRVVGFNIPSNQTLKHYKENKVPMQLKNIVIKEDEDCIFNQWSVVHQTAVSVEQVKQDTVAPPL</sequence>
<accession>A0AAD9V2G2</accession>
<dbReference type="Proteomes" id="UP001249851">
    <property type="component" value="Unassembled WGS sequence"/>
</dbReference>
<evidence type="ECO:0000256" key="1">
    <source>
        <dbReference type="SAM" id="MobiDB-lite"/>
    </source>
</evidence>
<feature type="region of interest" description="Disordered" evidence="1">
    <location>
        <begin position="110"/>
        <end position="140"/>
    </location>
</feature>